<evidence type="ECO:0000313" key="2">
    <source>
        <dbReference type="EMBL" id="MFC6080793.1"/>
    </source>
</evidence>
<name>A0ABW1ND11_9ACTN</name>
<accession>A0ABW1ND11</accession>
<comment type="caution">
    <text evidence="2">The sequence shown here is derived from an EMBL/GenBank/DDBJ whole genome shotgun (WGS) entry which is preliminary data.</text>
</comment>
<dbReference type="EMBL" id="JBHSRF010000006">
    <property type="protein sequence ID" value="MFC6080793.1"/>
    <property type="molecule type" value="Genomic_DNA"/>
</dbReference>
<gene>
    <name evidence="2" type="ORF">ACFP1K_06450</name>
</gene>
<dbReference type="RefSeq" id="WP_380747937.1">
    <property type="nucleotide sequence ID" value="NZ_JBHSRF010000006.1"/>
</dbReference>
<protein>
    <submittedName>
        <fullName evidence="2">Uncharacterized protein</fullName>
    </submittedName>
</protein>
<keyword evidence="3" id="KW-1185">Reference proteome</keyword>
<feature type="region of interest" description="Disordered" evidence="1">
    <location>
        <begin position="1"/>
        <end position="30"/>
    </location>
</feature>
<feature type="region of interest" description="Disordered" evidence="1">
    <location>
        <begin position="85"/>
        <end position="115"/>
    </location>
</feature>
<reference evidence="3" key="1">
    <citation type="journal article" date="2019" name="Int. J. Syst. Evol. Microbiol.">
        <title>The Global Catalogue of Microorganisms (GCM) 10K type strain sequencing project: providing services to taxonomists for standard genome sequencing and annotation.</title>
        <authorList>
            <consortium name="The Broad Institute Genomics Platform"/>
            <consortium name="The Broad Institute Genome Sequencing Center for Infectious Disease"/>
            <person name="Wu L."/>
            <person name="Ma J."/>
        </authorList>
    </citation>
    <scope>NUCLEOTIDE SEQUENCE [LARGE SCALE GENOMIC DNA]</scope>
    <source>
        <strain evidence="3">JCM 30346</strain>
    </source>
</reference>
<dbReference type="Proteomes" id="UP001596137">
    <property type="component" value="Unassembled WGS sequence"/>
</dbReference>
<evidence type="ECO:0000313" key="3">
    <source>
        <dbReference type="Proteomes" id="UP001596137"/>
    </source>
</evidence>
<proteinExistence type="predicted"/>
<organism evidence="2 3">
    <name type="scientific">Sphaerisporangium aureirubrum</name>
    <dbReference type="NCBI Taxonomy" id="1544736"/>
    <lineage>
        <taxon>Bacteria</taxon>
        <taxon>Bacillati</taxon>
        <taxon>Actinomycetota</taxon>
        <taxon>Actinomycetes</taxon>
        <taxon>Streptosporangiales</taxon>
        <taxon>Streptosporangiaceae</taxon>
        <taxon>Sphaerisporangium</taxon>
    </lineage>
</organism>
<evidence type="ECO:0000256" key="1">
    <source>
        <dbReference type="SAM" id="MobiDB-lite"/>
    </source>
</evidence>
<sequence>MPTRTERPSAGRHRHGRPASRTPHHEWDMPQKARAAHLGFLEPAWLVLYGPYHRRFYAIARTPAVTEPLIEARTPEELRTLIRQAEAPPRAAHPPRHHTATETVPAEHGGRWPRP</sequence>